<dbReference type="EMBL" id="JAANNP010000099">
    <property type="protein sequence ID" value="NHC16149.1"/>
    <property type="molecule type" value="Genomic_DNA"/>
</dbReference>
<feature type="transmembrane region" description="Helical" evidence="1">
    <location>
        <begin position="43"/>
        <end position="64"/>
    </location>
</feature>
<proteinExistence type="predicted"/>
<keyword evidence="1" id="KW-0472">Membrane</keyword>
<organism evidence="2 3">
    <name type="scientific">Motilibacter deserti</name>
    <dbReference type="NCBI Taxonomy" id="2714956"/>
    <lineage>
        <taxon>Bacteria</taxon>
        <taxon>Bacillati</taxon>
        <taxon>Actinomycetota</taxon>
        <taxon>Actinomycetes</taxon>
        <taxon>Motilibacterales</taxon>
        <taxon>Motilibacteraceae</taxon>
        <taxon>Motilibacter</taxon>
    </lineage>
</organism>
<protein>
    <submittedName>
        <fullName evidence="2">Uncharacterized protein</fullName>
    </submittedName>
</protein>
<evidence type="ECO:0000313" key="2">
    <source>
        <dbReference type="EMBL" id="NHC16149.1"/>
    </source>
</evidence>
<name>A0ABX0H275_9ACTN</name>
<keyword evidence="1" id="KW-1133">Transmembrane helix</keyword>
<sequence length="73" mass="7470">MLGDGKRPLARQPGVWGTVLAGAALFVFAAAGPAGDEPLGPTLAFAAAFTAAVMLLFVTLDHLARKGARQPPR</sequence>
<dbReference type="RefSeq" id="WP_166284615.1">
    <property type="nucleotide sequence ID" value="NZ_JAANNP010000099.1"/>
</dbReference>
<dbReference type="Proteomes" id="UP000800981">
    <property type="component" value="Unassembled WGS sequence"/>
</dbReference>
<accession>A0ABX0H275</accession>
<reference evidence="2 3" key="1">
    <citation type="submission" date="2020-03" db="EMBL/GenBank/DDBJ databases">
        <title>Two novel Motilibacter sp.</title>
        <authorList>
            <person name="Liu S."/>
        </authorList>
    </citation>
    <scope>NUCLEOTIDE SEQUENCE [LARGE SCALE GENOMIC DNA]</scope>
    <source>
        <strain evidence="2 3">E257</strain>
    </source>
</reference>
<evidence type="ECO:0000256" key="1">
    <source>
        <dbReference type="SAM" id="Phobius"/>
    </source>
</evidence>
<keyword evidence="3" id="KW-1185">Reference proteome</keyword>
<feature type="transmembrane region" description="Helical" evidence="1">
    <location>
        <begin position="12"/>
        <end position="31"/>
    </location>
</feature>
<gene>
    <name evidence="2" type="ORF">G9H71_20395</name>
</gene>
<evidence type="ECO:0000313" key="3">
    <source>
        <dbReference type="Proteomes" id="UP000800981"/>
    </source>
</evidence>
<keyword evidence="1" id="KW-0812">Transmembrane</keyword>
<comment type="caution">
    <text evidence="2">The sequence shown here is derived from an EMBL/GenBank/DDBJ whole genome shotgun (WGS) entry which is preliminary data.</text>
</comment>